<gene>
    <name evidence="2" type="ORF">FANTH_3651</name>
</gene>
<proteinExistence type="predicted"/>
<dbReference type="AlphaFoldDB" id="A0A8H4ZR05"/>
<accession>A0A8H4ZR05</accession>
<organism evidence="2 3">
    <name type="scientific">Fusarium anthophilum</name>
    <dbReference type="NCBI Taxonomy" id="48485"/>
    <lineage>
        <taxon>Eukaryota</taxon>
        <taxon>Fungi</taxon>
        <taxon>Dikarya</taxon>
        <taxon>Ascomycota</taxon>
        <taxon>Pezizomycotina</taxon>
        <taxon>Sordariomycetes</taxon>
        <taxon>Hypocreomycetidae</taxon>
        <taxon>Hypocreales</taxon>
        <taxon>Nectriaceae</taxon>
        <taxon>Fusarium</taxon>
        <taxon>Fusarium fujikuroi species complex</taxon>
    </lineage>
</organism>
<protein>
    <submittedName>
        <fullName evidence="2">Uncharacterized protein</fullName>
    </submittedName>
</protein>
<evidence type="ECO:0000256" key="1">
    <source>
        <dbReference type="SAM" id="MobiDB-lite"/>
    </source>
</evidence>
<dbReference type="Proteomes" id="UP000573603">
    <property type="component" value="Unassembled WGS sequence"/>
</dbReference>
<reference evidence="2 3" key="1">
    <citation type="journal article" date="2020" name="BMC Genomics">
        <title>Correction to: Identification and distribution of gene clusters required for synthesis of sphingolipid metabolism inhibitors in diverse species of the filamentous fungus Fusarium.</title>
        <authorList>
            <person name="Kim H.S."/>
            <person name="Lohmar J.M."/>
            <person name="Busman M."/>
            <person name="Brown D.W."/>
            <person name="Naumann T.A."/>
            <person name="Divon H.H."/>
            <person name="Lysoe E."/>
            <person name="Uhlig S."/>
            <person name="Proctor R.H."/>
        </authorList>
    </citation>
    <scope>NUCLEOTIDE SEQUENCE [LARGE SCALE GENOMIC DNA]</scope>
    <source>
        <strain evidence="2 3">NRRL 25214</strain>
    </source>
</reference>
<dbReference type="EMBL" id="JABEVY010000072">
    <property type="protein sequence ID" value="KAF5251216.1"/>
    <property type="molecule type" value="Genomic_DNA"/>
</dbReference>
<evidence type="ECO:0000313" key="3">
    <source>
        <dbReference type="Proteomes" id="UP000573603"/>
    </source>
</evidence>
<evidence type="ECO:0000313" key="2">
    <source>
        <dbReference type="EMBL" id="KAF5251216.1"/>
    </source>
</evidence>
<name>A0A8H4ZR05_9HYPO</name>
<feature type="compositionally biased region" description="Acidic residues" evidence="1">
    <location>
        <begin position="548"/>
        <end position="558"/>
    </location>
</feature>
<feature type="compositionally biased region" description="Basic and acidic residues" evidence="1">
    <location>
        <begin position="535"/>
        <end position="547"/>
    </location>
</feature>
<comment type="caution">
    <text evidence="2">The sequence shown here is derived from an EMBL/GenBank/DDBJ whole genome shotgun (WGS) entry which is preliminary data.</text>
</comment>
<keyword evidence="3" id="KW-1185">Reference proteome</keyword>
<feature type="region of interest" description="Disordered" evidence="1">
    <location>
        <begin position="531"/>
        <end position="562"/>
    </location>
</feature>
<sequence length="650" mass="73650">MELEFEDPNGGYDIRNDAYRDHSSCGLCRFDFYEGEEVMSYSRSTFKIIIYTVIPMAGDNCKSFRSVAAATYRGLRFEGSQRLEHRRRRWLVDTFAQNLFRTLRGRLTQDVCLNIAVYCIRQRAAQALIQLCLGDHPLRSGRISVPIHRGVTLWAQYVYFEGNQYIRSFSYNSRGGDEAIVLEWEPNTKKLPNIFVRHNGLGWTFHAQQSGTFYLKARFDGIKLRGLSISKSSEGLAEFQDDGPCEIRWAIPAAPVKHSPKIPLPMGLDNVFVRTFDWNKPKTLGYSFQVLGDVILHFNSHQAGSPPASEEYYRADCYNVARLYLAMSPGESVSELWIRTYHERLSTLIVVTSYGRSLVVGTEANGPGATYHAITKLPQNKPCRMFYQESYPERIGWLHFDSVSTWRHPEQRQIHAPLGLRPRRGWLPSSYYTSAKLDDVREITPCKFWQTWFFSEGEKITGLLLTYNDGSRSSVSEIRPDKLGTPVAVTSDTMFFRYKGPFCNGPGAITHMVEYGLDWFGFSEPLVSASSAESGHTDAEPLEHEDGSEADSSEGSDSDDLRKYANTMVVPMNGRLDWMARPDEGHILSHHKCGDPKHEMRDILAEHATATSKDPVVKSVTSLVGVITPKNLHSVYQNAENNGNYDIFGL</sequence>